<feature type="domain" description="Amidase" evidence="1">
    <location>
        <begin position="60"/>
        <end position="433"/>
    </location>
</feature>
<dbReference type="Gene3D" id="3.90.1300.10">
    <property type="entry name" value="Amidase signature (AS) domain"/>
    <property type="match status" value="1"/>
</dbReference>
<accession>A0A261TVB6</accession>
<comment type="caution">
    <text evidence="2">The sequence shown here is derived from an EMBL/GenBank/DDBJ whole genome shotgun (WGS) entry which is preliminary data.</text>
</comment>
<dbReference type="GO" id="GO:0003824">
    <property type="term" value="F:catalytic activity"/>
    <property type="evidence" value="ECO:0007669"/>
    <property type="project" value="InterPro"/>
</dbReference>
<organism evidence="2 3">
    <name type="scientific">Bordetella genomosp. 4</name>
    <dbReference type="NCBI Taxonomy" id="463044"/>
    <lineage>
        <taxon>Bacteria</taxon>
        <taxon>Pseudomonadati</taxon>
        <taxon>Pseudomonadota</taxon>
        <taxon>Betaproteobacteria</taxon>
        <taxon>Burkholderiales</taxon>
        <taxon>Alcaligenaceae</taxon>
        <taxon>Bordetella</taxon>
    </lineage>
</organism>
<dbReference type="PROSITE" id="PS00571">
    <property type="entry name" value="AMIDASES"/>
    <property type="match status" value="1"/>
</dbReference>
<keyword evidence="3" id="KW-1185">Reference proteome</keyword>
<dbReference type="InterPro" id="IPR023631">
    <property type="entry name" value="Amidase_dom"/>
</dbReference>
<proteinExistence type="predicted"/>
<dbReference type="RefSeq" id="WP_094822826.1">
    <property type="nucleotide sequence ID" value="NZ_NEVO01000014.1"/>
</dbReference>
<dbReference type="OrthoDB" id="8872210at2"/>
<gene>
    <name evidence="2" type="ORF">CAL20_20025</name>
</gene>
<dbReference type="SUPFAM" id="SSF75304">
    <property type="entry name" value="Amidase signature (AS) enzymes"/>
    <property type="match status" value="1"/>
</dbReference>
<dbReference type="PANTHER" id="PTHR11895:SF176">
    <property type="entry name" value="AMIDASE AMID-RELATED"/>
    <property type="match status" value="1"/>
</dbReference>
<dbReference type="InterPro" id="IPR036928">
    <property type="entry name" value="AS_sf"/>
</dbReference>
<dbReference type="InterPro" id="IPR020556">
    <property type="entry name" value="Amidase_CS"/>
</dbReference>
<evidence type="ECO:0000313" key="3">
    <source>
        <dbReference type="Proteomes" id="UP000216885"/>
    </source>
</evidence>
<dbReference type="EMBL" id="NEVQ01000020">
    <property type="protein sequence ID" value="OZI52950.1"/>
    <property type="molecule type" value="Genomic_DNA"/>
</dbReference>
<dbReference type="AlphaFoldDB" id="A0A261TVB6"/>
<sequence length="464" mass="48528">MTQTAFRTPAGLPSSIGALRALLRDGELTVSEALAVQQQALREDRWHCVAHIPDLPKVRQDASLPLAGVGVAHKDIFVLPDRLPGCGADGPPSGWSARRHATVVQRLTNAGAPPLAMLGMAPFASGATAENSAYPPMRNPIDPVAAVGGSSSGSGVAVAAGLCYASLGTDTAGSVRMPAATCGIVGLKTTHGLIPTQGVAPLASSLDTVGLLARSGPDLMVTLSCALTAVQARKLHATYDAAQRDGLRIAVSWTHANPTGDLAPGVAQALDSLACALNVPAERSIKDLRELQRLAEISLYAEAASVHAPALRANTQLPGLVRNLALTGSTIPVIWYLNARREQPSRCREFLGTALADADILLTPALPRGVPDSGLVTTTSADFQPRELVAMFSWMSFVNYLGLPAIVLPIACDIGGRPISVQAIARPGKEGLLIAWAQQVEQRWPDAFSSLSTSNKERNQTCLK</sequence>
<name>A0A261TVB6_9BORD</name>
<dbReference type="Pfam" id="PF01425">
    <property type="entry name" value="Amidase"/>
    <property type="match status" value="1"/>
</dbReference>
<dbReference type="PANTHER" id="PTHR11895">
    <property type="entry name" value="TRANSAMIDASE"/>
    <property type="match status" value="1"/>
</dbReference>
<dbReference type="Proteomes" id="UP000216885">
    <property type="component" value="Unassembled WGS sequence"/>
</dbReference>
<evidence type="ECO:0000259" key="1">
    <source>
        <dbReference type="Pfam" id="PF01425"/>
    </source>
</evidence>
<reference evidence="2 3" key="1">
    <citation type="submission" date="2017-05" db="EMBL/GenBank/DDBJ databases">
        <title>Complete and WGS of Bordetella genogroups.</title>
        <authorList>
            <person name="Spilker T."/>
            <person name="LiPuma J."/>
        </authorList>
    </citation>
    <scope>NUCLEOTIDE SEQUENCE [LARGE SCALE GENOMIC DNA]</scope>
    <source>
        <strain evidence="2 3">AU9919</strain>
    </source>
</reference>
<evidence type="ECO:0000313" key="2">
    <source>
        <dbReference type="EMBL" id="OZI52950.1"/>
    </source>
</evidence>
<protein>
    <recommendedName>
        <fullName evidence="1">Amidase domain-containing protein</fullName>
    </recommendedName>
</protein>
<dbReference type="InterPro" id="IPR000120">
    <property type="entry name" value="Amidase"/>
</dbReference>